<dbReference type="Proteomes" id="UP000440041">
    <property type="component" value="Unassembled WGS sequence"/>
</dbReference>
<accession>A0A6A2W4U5</accession>
<keyword evidence="3" id="KW-0238">DNA-binding</keyword>
<keyword evidence="4" id="KW-0175">Coiled coil</keyword>
<dbReference type="CDD" id="cd17275">
    <property type="entry name" value="RMtype1_S_MjaORF132P-TRD1-CR1_like"/>
    <property type="match status" value="1"/>
</dbReference>
<comment type="caution">
    <text evidence="6">The sequence shown here is derived from an EMBL/GenBank/DDBJ whole genome shotgun (WGS) entry which is preliminary data.</text>
</comment>
<evidence type="ECO:0000313" key="7">
    <source>
        <dbReference type="Proteomes" id="UP000440041"/>
    </source>
</evidence>
<keyword evidence="7" id="KW-1185">Reference proteome</keyword>
<dbReference type="InterPro" id="IPR052021">
    <property type="entry name" value="Type-I_RS_S_subunit"/>
</dbReference>
<evidence type="ECO:0000256" key="2">
    <source>
        <dbReference type="ARBA" id="ARBA00022747"/>
    </source>
</evidence>
<feature type="domain" description="Type I restriction modification DNA specificity" evidence="5">
    <location>
        <begin position="2"/>
        <end position="165"/>
    </location>
</feature>
<evidence type="ECO:0000256" key="1">
    <source>
        <dbReference type="ARBA" id="ARBA00010923"/>
    </source>
</evidence>
<dbReference type="PANTHER" id="PTHR30408">
    <property type="entry name" value="TYPE-1 RESTRICTION ENZYME ECOKI SPECIFICITY PROTEIN"/>
    <property type="match status" value="1"/>
</dbReference>
<protein>
    <submittedName>
        <fullName evidence="6">Type I restriction-modification system, specificity subunit S</fullName>
    </submittedName>
</protein>
<dbReference type="PANTHER" id="PTHR30408:SF12">
    <property type="entry name" value="TYPE I RESTRICTION ENZYME MJAVIII SPECIFICITY SUBUNIT"/>
    <property type="match status" value="1"/>
</dbReference>
<dbReference type="REBASE" id="385133">
    <property type="entry name" value="S3.Bap100238ORF169P"/>
</dbReference>
<dbReference type="Gene3D" id="3.90.220.20">
    <property type="entry name" value="DNA methylase specificity domains"/>
    <property type="match status" value="2"/>
</dbReference>
<dbReference type="GO" id="GO:0009307">
    <property type="term" value="P:DNA restriction-modification system"/>
    <property type="evidence" value="ECO:0007669"/>
    <property type="project" value="UniProtKB-KW"/>
</dbReference>
<evidence type="ECO:0000256" key="4">
    <source>
        <dbReference type="SAM" id="Coils"/>
    </source>
</evidence>
<dbReference type="Gene3D" id="1.10.287.1120">
    <property type="entry name" value="Bipartite methylase S protein"/>
    <property type="match status" value="1"/>
</dbReference>
<dbReference type="InterPro" id="IPR044946">
    <property type="entry name" value="Restrct_endonuc_typeI_TRD_sf"/>
</dbReference>
<keyword evidence="2" id="KW-0680">Restriction system</keyword>
<dbReference type="SUPFAM" id="SSF116734">
    <property type="entry name" value="DNA methylase specificity domain"/>
    <property type="match status" value="2"/>
</dbReference>
<reference evidence="6 7" key="1">
    <citation type="submission" date="2019-09" db="EMBL/GenBank/DDBJ databases">
        <title>Characterization of the phylogenetic diversity of two novel species belonging to the genus Bifidobacterium: Bifidobacterium cebidarum sp. nov. and Bifidobacterium leontopitheci sp. nov.</title>
        <authorList>
            <person name="Lugli G.A."/>
            <person name="Duranti S."/>
            <person name="Milani C."/>
            <person name="Turroni F."/>
            <person name="Ventura M."/>
        </authorList>
    </citation>
    <scope>NUCLEOTIDE SEQUENCE [LARGE SCALE GENOMIC DNA]</scope>
    <source>
        <strain evidence="6 7">DSM 100238</strain>
    </source>
</reference>
<gene>
    <name evidence="6" type="ORF">DSM100238_0174</name>
</gene>
<evidence type="ECO:0000256" key="3">
    <source>
        <dbReference type="ARBA" id="ARBA00023125"/>
    </source>
</evidence>
<dbReference type="InterPro" id="IPR000055">
    <property type="entry name" value="Restrct_endonuc_typeI_TRD"/>
</dbReference>
<dbReference type="AlphaFoldDB" id="A0A6A2W4U5"/>
<organism evidence="6 7">
    <name type="scientific">Bifidobacterium apri</name>
    <dbReference type="NCBI Taxonomy" id="1769423"/>
    <lineage>
        <taxon>Bacteria</taxon>
        <taxon>Bacillati</taxon>
        <taxon>Actinomycetota</taxon>
        <taxon>Actinomycetes</taxon>
        <taxon>Bifidobacteriales</taxon>
        <taxon>Bifidobacteriaceae</taxon>
        <taxon>Bifidobacterium</taxon>
    </lineage>
</organism>
<proteinExistence type="inferred from homology"/>
<dbReference type="EMBL" id="WBSO01000001">
    <property type="protein sequence ID" value="KAB8301855.1"/>
    <property type="molecule type" value="Genomic_DNA"/>
</dbReference>
<evidence type="ECO:0000259" key="5">
    <source>
        <dbReference type="Pfam" id="PF01420"/>
    </source>
</evidence>
<feature type="domain" description="Type I restriction modification DNA specificity" evidence="5">
    <location>
        <begin position="200"/>
        <end position="369"/>
    </location>
</feature>
<sequence length="382" mass="43214">MGEVAEKTGSGGTPVSSNPRYYGGSIPFLGIGDINGRYVDTTQKTLTEEGVANSAAWIVPEGAISLAMYASYGKSAILARPMATSQAFFNIVFRSNVTRDFVYSRLQCAESRHEWDVLVSTGTQPNLSGSKLKKWTIGYPSLPEQRRIGEFFSTLDSLIAAAERQEALLRQKKQAYLQLMFPQESETEPQLRFSGFNDAWKRIALRSVLKINEERNTASEFGFDKTISVSTMRFKPEGNGAAHASLETYRVLRVGDVAFEGNRHKEYPYGHVVINDIGDGLMSSRFRSFRPTQLICVPFWKYLLQNRYIMTPLLLRSTMRGTLMNELVVDDFLKQRTPMPSLQEQLEIGDFFETLDRLIENAEGRIAQLRKMKSSYLQKLFV</sequence>
<name>A0A6A2W4U5_9BIFI</name>
<dbReference type="Pfam" id="PF01420">
    <property type="entry name" value="Methylase_S"/>
    <property type="match status" value="2"/>
</dbReference>
<feature type="coiled-coil region" evidence="4">
    <location>
        <begin position="352"/>
        <end position="379"/>
    </location>
</feature>
<comment type="similarity">
    <text evidence="1">Belongs to the type-I restriction system S methylase family.</text>
</comment>
<evidence type="ECO:0000313" key="6">
    <source>
        <dbReference type="EMBL" id="KAB8301855.1"/>
    </source>
</evidence>
<dbReference type="GO" id="GO:0003677">
    <property type="term" value="F:DNA binding"/>
    <property type="evidence" value="ECO:0007669"/>
    <property type="project" value="UniProtKB-KW"/>
</dbReference>